<accession>V6LYI2</accession>
<dbReference type="GO" id="GO:0019901">
    <property type="term" value="F:protein kinase binding"/>
    <property type="evidence" value="ECO:0007669"/>
    <property type="project" value="InterPro"/>
</dbReference>
<feature type="region of interest" description="Disordered" evidence="1">
    <location>
        <begin position="1"/>
        <end position="26"/>
    </location>
</feature>
<reference evidence="2 3" key="1">
    <citation type="journal article" date="2014" name="PLoS Genet.">
        <title>The Genome of Spironucleus salmonicida Highlights a Fish Pathogen Adapted to Fluctuating Environments.</title>
        <authorList>
            <person name="Xu F."/>
            <person name="Jerlstrom-Hultqvist J."/>
            <person name="Einarsson E."/>
            <person name="Astvaldsson A."/>
            <person name="Svard S.G."/>
            <person name="Andersson J.O."/>
        </authorList>
    </citation>
    <scope>NUCLEOTIDE SEQUENCE</scope>
    <source>
        <strain evidence="3">ATCC 50377</strain>
    </source>
</reference>
<dbReference type="EMBL" id="KI545953">
    <property type="protein sequence ID" value="EST49308.1"/>
    <property type="molecule type" value="Genomic_DNA"/>
</dbReference>
<sequence>MQIDIEAPCSKNNYQLPLDSPRSPRPNSTVDAVALILDRIIQSNEQYLQQLAPKQPQYKFPRLISAFNFQNNHEATFERLRKVIYNFCYRTRMRNETLVGAILYLDRIVQRSGIIISKQNATLILSCTLLIVQKVYDDFHYSLKDYATVFGVPLQNLTKAEHAYLKLIRYDLIIDPTEYNQYRDYIVQKYDATLRKAFPMSAANSLLQGFQLKQGIASVRQVGEYLASLKNTHQISEDAPVANDEINAKQDENKDDLMSTKMELDDQEEQTKGDIKAIQLPGGRF</sequence>
<dbReference type="InterPro" id="IPR013922">
    <property type="entry name" value="Cyclin_PHO80-like"/>
</dbReference>
<feature type="compositionally biased region" description="Basic and acidic residues" evidence="1">
    <location>
        <begin position="246"/>
        <end position="275"/>
    </location>
</feature>
<feature type="region of interest" description="Disordered" evidence="1">
    <location>
        <begin position="240"/>
        <end position="285"/>
    </location>
</feature>
<dbReference type="AlphaFoldDB" id="V6LYI2"/>
<evidence type="ECO:0000313" key="4">
    <source>
        <dbReference type="Proteomes" id="UP000018208"/>
    </source>
</evidence>
<evidence type="ECO:0000313" key="2">
    <source>
        <dbReference type="EMBL" id="EST49308.1"/>
    </source>
</evidence>
<dbReference type="SUPFAM" id="SSF47954">
    <property type="entry name" value="Cyclin-like"/>
    <property type="match status" value="1"/>
</dbReference>
<proteinExistence type="predicted"/>
<keyword evidence="4" id="KW-1185">Reference proteome</keyword>
<name>V6LYI2_9EUKA</name>
<evidence type="ECO:0000313" key="3">
    <source>
        <dbReference type="EMBL" id="KAH0570560.1"/>
    </source>
</evidence>
<dbReference type="PANTHER" id="PTHR15615:SF108">
    <property type="entry name" value="PROTEIN CNPPD1"/>
    <property type="match status" value="1"/>
</dbReference>
<dbReference type="InterPro" id="IPR036915">
    <property type="entry name" value="Cyclin-like_sf"/>
</dbReference>
<dbReference type="EMBL" id="AUWU02000007">
    <property type="protein sequence ID" value="KAH0570560.1"/>
    <property type="molecule type" value="Genomic_DNA"/>
</dbReference>
<dbReference type="OrthoDB" id="10249599at2759"/>
<gene>
    <name evidence="2" type="ORF">SS50377_10532</name>
    <name evidence="3" type="ORF">SS50377_26840</name>
</gene>
<dbReference type="PANTHER" id="PTHR15615">
    <property type="match status" value="1"/>
</dbReference>
<reference evidence="3" key="2">
    <citation type="submission" date="2020-12" db="EMBL/GenBank/DDBJ databases">
        <title>New Spironucleus salmonicida genome in near-complete chromosomes.</title>
        <authorList>
            <person name="Xu F."/>
            <person name="Kurt Z."/>
            <person name="Jimenez-Gonzalez A."/>
            <person name="Astvaldsson A."/>
            <person name="Andersson J.O."/>
            <person name="Svard S.G."/>
        </authorList>
    </citation>
    <scope>NUCLEOTIDE SEQUENCE</scope>
    <source>
        <strain evidence="3">ATCC 50377</strain>
    </source>
</reference>
<dbReference type="Proteomes" id="UP000018208">
    <property type="component" value="Unassembled WGS sequence"/>
</dbReference>
<dbReference type="Pfam" id="PF08613">
    <property type="entry name" value="Cyclin"/>
    <property type="match status" value="1"/>
</dbReference>
<protein>
    <submittedName>
        <fullName evidence="2">Cyclin</fullName>
    </submittedName>
</protein>
<dbReference type="Gene3D" id="1.10.472.10">
    <property type="entry name" value="Cyclin-like"/>
    <property type="match status" value="1"/>
</dbReference>
<evidence type="ECO:0000256" key="1">
    <source>
        <dbReference type="SAM" id="MobiDB-lite"/>
    </source>
</evidence>
<organism evidence="2">
    <name type="scientific">Spironucleus salmonicida</name>
    <dbReference type="NCBI Taxonomy" id="348837"/>
    <lineage>
        <taxon>Eukaryota</taxon>
        <taxon>Metamonada</taxon>
        <taxon>Diplomonadida</taxon>
        <taxon>Hexamitidae</taxon>
        <taxon>Hexamitinae</taxon>
        <taxon>Spironucleus</taxon>
    </lineage>
</organism>
<dbReference type="VEuPathDB" id="GiardiaDB:SS50377_26840"/>